<comment type="caution">
    <text evidence="9">The sequence shown here is derived from an EMBL/GenBank/DDBJ whole genome shotgun (WGS) entry which is preliminary data.</text>
</comment>
<evidence type="ECO:0000259" key="8">
    <source>
        <dbReference type="Pfam" id="PF13807"/>
    </source>
</evidence>
<dbReference type="GO" id="GO:0005886">
    <property type="term" value="C:plasma membrane"/>
    <property type="evidence" value="ECO:0007669"/>
    <property type="project" value="UniProtKB-SubCell"/>
</dbReference>
<dbReference type="Pfam" id="PF02706">
    <property type="entry name" value="Wzz"/>
    <property type="match status" value="1"/>
</dbReference>
<keyword evidence="2" id="KW-1003">Cell membrane</keyword>
<dbReference type="InterPro" id="IPR050445">
    <property type="entry name" value="Bact_polysacc_biosynth/exp"/>
</dbReference>
<sequence>MNMNDNYHLPPQAYAQPEDEIDLKELFIALWKGKWIIILMTLIFAAGGVFYALQQPNTYKAEAVLASASDSQSGGLAAMASQFGGLASLAGINLGGGSTDSKAMALATLQSRKFLNAFINKYDLLIPLMAGKNWNAANDTLQLDPEVYDAQNQQWIREVEPGKSPIPTDWAAYKQFKTLLAVSESKDNGLVTVSITHLSPTVAKQWVDWLIKELNTWTKRESLDETRRNIQYLEAQIEQTSISDMQAVFYQLIEEQTKNLMLAQVQEEFAFKVIDPAVVPEEKAGPKRALICVIATLLGGMLGMGIVLIRFAFSSKKED</sequence>
<feature type="transmembrane region" description="Helical" evidence="6">
    <location>
        <begin position="35"/>
        <end position="53"/>
    </location>
</feature>
<evidence type="ECO:0000256" key="6">
    <source>
        <dbReference type="SAM" id="Phobius"/>
    </source>
</evidence>
<dbReference type="InterPro" id="IPR032807">
    <property type="entry name" value="GNVR"/>
</dbReference>
<evidence type="ECO:0000256" key="3">
    <source>
        <dbReference type="ARBA" id="ARBA00022692"/>
    </source>
</evidence>
<dbReference type="Pfam" id="PF13807">
    <property type="entry name" value="GNVR"/>
    <property type="match status" value="1"/>
</dbReference>
<keyword evidence="5 6" id="KW-0472">Membrane</keyword>
<dbReference type="EMBL" id="SNZA01000003">
    <property type="protein sequence ID" value="TDR13090.1"/>
    <property type="molecule type" value="Genomic_DNA"/>
</dbReference>
<feature type="transmembrane region" description="Helical" evidence="6">
    <location>
        <begin position="289"/>
        <end position="313"/>
    </location>
</feature>
<dbReference type="PANTHER" id="PTHR32309:SF13">
    <property type="entry name" value="FERRIC ENTEROBACTIN TRANSPORT PROTEIN FEPE"/>
    <property type="match status" value="1"/>
</dbReference>
<evidence type="ECO:0000256" key="4">
    <source>
        <dbReference type="ARBA" id="ARBA00022989"/>
    </source>
</evidence>
<protein>
    <submittedName>
        <fullName evidence="9">LPS O-antigen subunit length determinant protein (WzzB/FepE family)</fullName>
    </submittedName>
</protein>
<feature type="domain" description="Polysaccharide chain length determinant N-terminal" evidence="7">
    <location>
        <begin position="19"/>
        <end position="121"/>
    </location>
</feature>
<keyword evidence="10" id="KW-1185">Reference proteome</keyword>
<evidence type="ECO:0000256" key="2">
    <source>
        <dbReference type="ARBA" id="ARBA00022475"/>
    </source>
</evidence>
<reference evidence="9 10" key="1">
    <citation type="submission" date="2019-03" db="EMBL/GenBank/DDBJ databases">
        <title>Genomic Encyclopedia of Type Strains, Phase IV (KMG-IV): sequencing the most valuable type-strain genomes for metagenomic binning, comparative biology and taxonomic classification.</title>
        <authorList>
            <person name="Goeker M."/>
        </authorList>
    </citation>
    <scope>NUCLEOTIDE SEQUENCE [LARGE SCALE GENOMIC DNA]</scope>
    <source>
        <strain evidence="9 10">DSM 5604</strain>
    </source>
</reference>
<keyword evidence="4 6" id="KW-1133">Transmembrane helix</keyword>
<name>A0A4R6X6J3_9GAMM</name>
<dbReference type="InterPro" id="IPR003856">
    <property type="entry name" value="LPS_length_determ_N"/>
</dbReference>
<evidence type="ECO:0000259" key="7">
    <source>
        <dbReference type="Pfam" id="PF02706"/>
    </source>
</evidence>
<dbReference type="Proteomes" id="UP000295729">
    <property type="component" value="Unassembled WGS sequence"/>
</dbReference>
<proteinExistence type="predicted"/>
<accession>A0A4R6X6J3</accession>
<evidence type="ECO:0000256" key="1">
    <source>
        <dbReference type="ARBA" id="ARBA00004651"/>
    </source>
</evidence>
<dbReference type="RefSeq" id="WP_244936984.1">
    <property type="nucleotide sequence ID" value="NZ_SNZA01000003.1"/>
</dbReference>
<dbReference type="GO" id="GO:0004713">
    <property type="term" value="F:protein tyrosine kinase activity"/>
    <property type="evidence" value="ECO:0007669"/>
    <property type="project" value="TreeGrafter"/>
</dbReference>
<organism evidence="9 10">
    <name type="scientific">Marinomonas communis</name>
    <dbReference type="NCBI Taxonomy" id="28254"/>
    <lineage>
        <taxon>Bacteria</taxon>
        <taxon>Pseudomonadati</taxon>
        <taxon>Pseudomonadota</taxon>
        <taxon>Gammaproteobacteria</taxon>
        <taxon>Oceanospirillales</taxon>
        <taxon>Oceanospirillaceae</taxon>
        <taxon>Marinomonas</taxon>
    </lineage>
</organism>
<feature type="domain" description="Tyrosine-protein kinase G-rich" evidence="8">
    <location>
        <begin position="246"/>
        <end position="310"/>
    </location>
</feature>
<dbReference type="Gene3D" id="3.30.1890.10">
    <property type="entry name" value="FepE-like"/>
    <property type="match status" value="1"/>
</dbReference>
<evidence type="ECO:0000256" key="5">
    <source>
        <dbReference type="ARBA" id="ARBA00023136"/>
    </source>
</evidence>
<gene>
    <name evidence="9" type="ORF">C8D85_1964</name>
</gene>
<keyword evidence="3 6" id="KW-0812">Transmembrane</keyword>
<dbReference type="AlphaFoldDB" id="A0A4R6X6J3"/>
<evidence type="ECO:0000313" key="10">
    <source>
        <dbReference type="Proteomes" id="UP000295729"/>
    </source>
</evidence>
<dbReference type="PANTHER" id="PTHR32309">
    <property type="entry name" value="TYROSINE-PROTEIN KINASE"/>
    <property type="match status" value="1"/>
</dbReference>
<evidence type="ECO:0000313" key="9">
    <source>
        <dbReference type="EMBL" id="TDR13090.1"/>
    </source>
</evidence>
<comment type="subcellular location">
    <subcellularLocation>
        <location evidence="1">Cell membrane</location>
        <topology evidence="1">Multi-pass membrane protein</topology>
    </subcellularLocation>
</comment>